<proteinExistence type="predicted"/>
<keyword evidence="2" id="KW-1185">Reference proteome</keyword>
<comment type="caution">
    <text evidence="1">The sequence shown here is derived from an EMBL/GenBank/DDBJ whole genome shotgun (WGS) entry which is preliminary data.</text>
</comment>
<gene>
    <name evidence="1" type="ORF">BDR25DRAFT_351197</name>
</gene>
<evidence type="ECO:0000313" key="1">
    <source>
        <dbReference type="EMBL" id="KAF2474676.1"/>
    </source>
</evidence>
<accession>A0ACB6R677</accession>
<protein>
    <submittedName>
        <fullName evidence="1">Uncharacterized protein</fullName>
    </submittedName>
</protein>
<dbReference type="Proteomes" id="UP000799755">
    <property type="component" value="Unassembled WGS sequence"/>
</dbReference>
<reference evidence="1" key="1">
    <citation type="journal article" date="2020" name="Stud. Mycol.">
        <title>101 Dothideomycetes genomes: a test case for predicting lifestyles and emergence of pathogens.</title>
        <authorList>
            <person name="Haridas S."/>
            <person name="Albert R."/>
            <person name="Binder M."/>
            <person name="Bloem J."/>
            <person name="Labutti K."/>
            <person name="Salamov A."/>
            <person name="Andreopoulos B."/>
            <person name="Baker S."/>
            <person name="Barry K."/>
            <person name="Bills G."/>
            <person name="Bluhm B."/>
            <person name="Cannon C."/>
            <person name="Castanera R."/>
            <person name="Culley D."/>
            <person name="Daum C."/>
            <person name="Ezra D."/>
            <person name="Gonzalez J."/>
            <person name="Henrissat B."/>
            <person name="Kuo A."/>
            <person name="Liang C."/>
            <person name="Lipzen A."/>
            <person name="Lutzoni F."/>
            <person name="Magnuson J."/>
            <person name="Mondo S."/>
            <person name="Nolan M."/>
            <person name="Ohm R."/>
            <person name="Pangilinan J."/>
            <person name="Park H.-J."/>
            <person name="Ramirez L."/>
            <person name="Alfaro M."/>
            <person name="Sun H."/>
            <person name="Tritt A."/>
            <person name="Yoshinaga Y."/>
            <person name="Zwiers L.-H."/>
            <person name="Turgeon B."/>
            <person name="Goodwin S."/>
            <person name="Spatafora J."/>
            <person name="Crous P."/>
            <person name="Grigoriev I."/>
        </authorList>
    </citation>
    <scope>NUCLEOTIDE SEQUENCE</scope>
    <source>
        <strain evidence="1">ATCC 200398</strain>
    </source>
</reference>
<organism evidence="1 2">
    <name type="scientific">Lindgomyces ingoldianus</name>
    <dbReference type="NCBI Taxonomy" id="673940"/>
    <lineage>
        <taxon>Eukaryota</taxon>
        <taxon>Fungi</taxon>
        <taxon>Dikarya</taxon>
        <taxon>Ascomycota</taxon>
        <taxon>Pezizomycotina</taxon>
        <taxon>Dothideomycetes</taxon>
        <taxon>Pleosporomycetidae</taxon>
        <taxon>Pleosporales</taxon>
        <taxon>Lindgomycetaceae</taxon>
        <taxon>Lindgomyces</taxon>
    </lineage>
</organism>
<sequence length="314" mass="34616">MRYELSEAYLSFAFDLQNSTDDSPLRPHWPLTSSSNPPPPPPPSTTYTQIPKMVPETLPPNRTISSRPISLATASTLLSTYLTHSETHPHLHPDALITPAGVTFSANGGPMGGVIMHNLRRVAAGLRGEYLEPEATPEPEEQQHSSEWKERVKQKAGKRKSGEGGEVDAGAGAEQEGWEDISEFEREEQGVEVGEIGPQDTFVQAGGEAPEVHATAGPDLANGAEVSKKRKNGDEGEKMDKAARKRAKKERNKEMRREKEKKRANKDKLSDLTTKHDITASRKSSRSQNWPGFFFSMPWPPTLSTQTKHLSGTF</sequence>
<name>A0ACB6R677_9PLEO</name>
<evidence type="ECO:0000313" key="2">
    <source>
        <dbReference type="Proteomes" id="UP000799755"/>
    </source>
</evidence>
<dbReference type="EMBL" id="MU003497">
    <property type="protein sequence ID" value="KAF2474676.1"/>
    <property type="molecule type" value="Genomic_DNA"/>
</dbReference>